<comment type="caution">
    <text evidence="2">The sequence shown here is derived from an EMBL/GenBank/DDBJ whole genome shotgun (WGS) entry which is preliminary data.</text>
</comment>
<organism evidence="2 3">
    <name type="scientific">Kaistia geumhonensis</name>
    <dbReference type="NCBI Taxonomy" id="410839"/>
    <lineage>
        <taxon>Bacteria</taxon>
        <taxon>Pseudomonadati</taxon>
        <taxon>Pseudomonadota</taxon>
        <taxon>Alphaproteobacteria</taxon>
        <taxon>Hyphomicrobiales</taxon>
        <taxon>Kaistiaceae</taxon>
        <taxon>Kaistia</taxon>
    </lineage>
</organism>
<proteinExistence type="predicted"/>
<dbReference type="InterPro" id="IPR038765">
    <property type="entry name" value="Papain-like_cys_pep_sf"/>
</dbReference>
<reference evidence="2 3" key="1">
    <citation type="submission" date="2023-07" db="EMBL/GenBank/DDBJ databases">
        <title>Genomic Encyclopedia of Type Strains, Phase IV (KMG-IV): sequencing the most valuable type-strain genomes for metagenomic binning, comparative biology and taxonomic classification.</title>
        <authorList>
            <person name="Goeker M."/>
        </authorList>
    </citation>
    <scope>NUCLEOTIDE SEQUENCE [LARGE SCALE GENOMIC DNA]</scope>
    <source>
        <strain evidence="2 3">B1-1</strain>
    </source>
</reference>
<evidence type="ECO:0000259" key="1">
    <source>
        <dbReference type="Pfam" id="PF01841"/>
    </source>
</evidence>
<dbReference type="SUPFAM" id="SSF54001">
    <property type="entry name" value="Cysteine proteinases"/>
    <property type="match status" value="1"/>
</dbReference>
<keyword evidence="3" id="KW-1185">Reference proteome</keyword>
<protein>
    <recommendedName>
        <fullName evidence="1">Transglutaminase-like domain-containing protein</fullName>
    </recommendedName>
</protein>
<name>A0ABU0M1X3_9HYPH</name>
<dbReference type="Proteomes" id="UP001223743">
    <property type="component" value="Unassembled WGS sequence"/>
</dbReference>
<evidence type="ECO:0000313" key="2">
    <source>
        <dbReference type="EMBL" id="MDQ0514949.1"/>
    </source>
</evidence>
<sequence>MEQRTITTASDDWLAFYREQSAITNPRQRAGAFDFLPSEAAEISELLQNVLIHNWKIRSAGIVLDERRRLDIETRPVARLLERIDEAATLPWDVERDIERRIVVDCRHFATLLCSILRHRSVPARVRHGFASYLQPGHSQSHVICEYWDAVASRWERFDPDTLQPCADDSRFISADAAWRGIRAGILDPEQFGYAPDLRGAWCVRWEVVRDFAALNRHEMLTFDIWGLNGTYPYDAPLEPGDALLLDEIALQLRDERINFAALRAIYERDSRLRVPRIIHSQPYTTGRTEMVDLTLDGSMTSV</sequence>
<dbReference type="EMBL" id="JAUSWJ010000001">
    <property type="protein sequence ID" value="MDQ0514949.1"/>
    <property type="molecule type" value="Genomic_DNA"/>
</dbReference>
<gene>
    <name evidence="2" type="ORF">QO015_000562</name>
</gene>
<feature type="domain" description="Transglutaminase-like" evidence="1">
    <location>
        <begin position="105"/>
        <end position="160"/>
    </location>
</feature>
<evidence type="ECO:0000313" key="3">
    <source>
        <dbReference type="Proteomes" id="UP001223743"/>
    </source>
</evidence>
<dbReference type="Pfam" id="PF01841">
    <property type="entry name" value="Transglut_core"/>
    <property type="match status" value="1"/>
</dbReference>
<accession>A0ABU0M1X3</accession>
<dbReference type="RefSeq" id="WP_266281588.1">
    <property type="nucleotide sequence ID" value="NZ_JAPKNF010000001.1"/>
</dbReference>
<dbReference type="InterPro" id="IPR002931">
    <property type="entry name" value="Transglutaminase-like"/>
</dbReference>
<dbReference type="Gene3D" id="3.10.620.30">
    <property type="match status" value="1"/>
</dbReference>